<feature type="compositionally biased region" description="Acidic residues" evidence="1">
    <location>
        <begin position="58"/>
        <end position="67"/>
    </location>
</feature>
<evidence type="ECO:0000256" key="1">
    <source>
        <dbReference type="SAM" id="MobiDB-lite"/>
    </source>
</evidence>
<accession>A0A9Q3CKF2</accession>
<evidence type="ECO:0000313" key="3">
    <source>
        <dbReference type="Proteomes" id="UP000765509"/>
    </source>
</evidence>
<organism evidence="2 3">
    <name type="scientific">Austropuccinia psidii MF-1</name>
    <dbReference type="NCBI Taxonomy" id="1389203"/>
    <lineage>
        <taxon>Eukaryota</taxon>
        <taxon>Fungi</taxon>
        <taxon>Dikarya</taxon>
        <taxon>Basidiomycota</taxon>
        <taxon>Pucciniomycotina</taxon>
        <taxon>Pucciniomycetes</taxon>
        <taxon>Pucciniales</taxon>
        <taxon>Sphaerophragmiaceae</taxon>
        <taxon>Austropuccinia</taxon>
    </lineage>
</organism>
<protein>
    <submittedName>
        <fullName evidence="2">Uncharacterized protein</fullName>
    </submittedName>
</protein>
<dbReference type="AlphaFoldDB" id="A0A9Q3CKF2"/>
<sequence>MAVQHSPPTRQTKSRARAQDTEDSIWKEGTGPRRSSSFSGVVGRLPGLARTIFKSPGEDDEEEESEITEGASAPVGVPQGTGGPTIGMSHQP</sequence>
<name>A0A9Q3CKF2_9BASI</name>
<gene>
    <name evidence="2" type="ORF">O181_025298</name>
</gene>
<feature type="compositionally biased region" description="Basic and acidic residues" evidence="1">
    <location>
        <begin position="17"/>
        <end position="26"/>
    </location>
</feature>
<proteinExistence type="predicted"/>
<feature type="compositionally biased region" description="Polar residues" evidence="1">
    <location>
        <begin position="1"/>
        <end position="11"/>
    </location>
</feature>
<reference evidence="2" key="1">
    <citation type="submission" date="2021-03" db="EMBL/GenBank/DDBJ databases">
        <title>Draft genome sequence of rust myrtle Austropuccinia psidii MF-1, a brazilian biotype.</title>
        <authorList>
            <person name="Quecine M.C."/>
            <person name="Pachon D.M.R."/>
            <person name="Bonatelli M.L."/>
            <person name="Correr F.H."/>
            <person name="Franceschini L.M."/>
            <person name="Leite T.F."/>
            <person name="Margarido G.R.A."/>
            <person name="Almeida C.A."/>
            <person name="Ferrarezi J.A."/>
            <person name="Labate C.A."/>
        </authorList>
    </citation>
    <scope>NUCLEOTIDE SEQUENCE</scope>
    <source>
        <strain evidence="2">MF-1</strain>
    </source>
</reference>
<dbReference type="EMBL" id="AVOT02008236">
    <property type="protein sequence ID" value="MBW0485583.1"/>
    <property type="molecule type" value="Genomic_DNA"/>
</dbReference>
<dbReference type="Proteomes" id="UP000765509">
    <property type="component" value="Unassembled WGS sequence"/>
</dbReference>
<keyword evidence="3" id="KW-1185">Reference proteome</keyword>
<comment type="caution">
    <text evidence="2">The sequence shown here is derived from an EMBL/GenBank/DDBJ whole genome shotgun (WGS) entry which is preliminary data.</text>
</comment>
<evidence type="ECO:0000313" key="2">
    <source>
        <dbReference type="EMBL" id="MBW0485583.1"/>
    </source>
</evidence>
<feature type="compositionally biased region" description="Low complexity" evidence="1">
    <location>
        <begin position="68"/>
        <end position="78"/>
    </location>
</feature>
<feature type="compositionally biased region" description="Low complexity" evidence="1">
    <location>
        <begin position="33"/>
        <end position="44"/>
    </location>
</feature>
<feature type="region of interest" description="Disordered" evidence="1">
    <location>
        <begin position="1"/>
        <end position="92"/>
    </location>
</feature>